<gene>
    <name evidence="1" type="ORF">R1sor_007889</name>
</gene>
<comment type="caution">
    <text evidence="1">The sequence shown here is derived from an EMBL/GenBank/DDBJ whole genome shotgun (WGS) entry which is preliminary data.</text>
</comment>
<name>A0ABD3HS60_9MARC</name>
<dbReference type="EMBL" id="JBJQOH010000003">
    <property type="protein sequence ID" value="KAL3694238.1"/>
    <property type="molecule type" value="Genomic_DNA"/>
</dbReference>
<organism evidence="1 2">
    <name type="scientific">Riccia sorocarpa</name>
    <dbReference type="NCBI Taxonomy" id="122646"/>
    <lineage>
        <taxon>Eukaryota</taxon>
        <taxon>Viridiplantae</taxon>
        <taxon>Streptophyta</taxon>
        <taxon>Embryophyta</taxon>
        <taxon>Marchantiophyta</taxon>
        <taxon>Marchantiopsida</taxon>
        <taxon>Marchantiidae</taxon>
        <taxon>Marchantiales</taxon>
        <taxon>Ricciaceae</taxon>
        <taxon>Riccia</taxon>
    </lineage>
</organism>
<dbReference type="Proteomes" id="UP001633002">
    <property type="component" value="Unassembled WGS sequence"/>
</dbReference>
<sequence>MDRQVKYVLRLPFRHVVLEAVGMTGSSSEAMEGLNKQQVIIKLMDTHFLDRFKDPIHEYIQSNVVFQPYSFKDNSELDLVEYSGLRLLRMLPYLSTIQRHCIASDVFFWGVFHADVEGERLLITGMDGSTNVIGCNEIMVSFGA</sequence>
<reference evidence="1 2" key="1">
    <citation type="submission" date="2024-09" db="EMBL/GenBank/DDBJ databases">
        <title>Chromosome-scale assembly of Riccia sorocarpa.</title>
        <authorList>
            <person name="Paukszto L."/>
        </authorList>
    </citation>
    <scope>NUCLEOTIDE SEQUENCE [LARGE SCALE GENOMIC DNA]</scope>
    <source>
        <strain evidence="1">LP-2024</strain>
        <tissue evidence="1">Aerial parts of the thallus</tissue>
    </source>
</reference>
<evidence type="ECO:0000313" key="1">
    <source>
        <dbReference type="EMBL" id="KAL3694238.1"/>
    </source>
</evidence>
<evidence type="ECO:0000313" key="2">
    <source>
        <dbReference type="Proteomes" id="UP001633002"/>
    </source>
</evidence>
<proteinExistence type="predicted"/>
<accession>A0ABD3HS60</accession>
<keyword evidence="2" id="KW-1185">Reference proteome</keyword>
<dbReference type="AlphaFoldDB" id="A0ABD3HS60"/>
<protein>
    <submittedName>
        <fullName evidence="1">Uncharacterized protein</fullName>
    </submittedName>
</protein>